<dbReference type="CDD" id="cd01368">
    <property type="entry name" value="KISc_KIF23_like"/>
    <property type="match status" value="1"/>
</dbReference>
<dbReference type="GO" id="GO:0050699">
    <property type="term" value="F:WW domain binding"/>
    <property type="evidence" value="ECO:0007669"/>
    <property type="project" value="Ensembl"/>
</dbReference>
<organism evidence="14 15">
    <name type="scientific">Catagonus wagneri</name>
    <name type="common">Chacoan peccary</name>
    <dbReference type="NCBI Taxonomy" id="51154"/>
    <lineage>
        <taxon>Eukaryota</taxon>
        <taxon>Metazoa</taxon>
        <taxon>Chordata</taxon>
        <taxon>Craniata</taxon>
        <taxon>Vertebrata</taxon>
        <taxon>Euteleostomi</taxon>
        <taxon>Mammalia</taxon>
        <taxon>Eutheria</taxon>
        <taxon>Laurasiatheria</taxon>
        <taxon>Artiodactyla</taxon>
        <taxon>Suina</taxon>
        <taxon>Tayassuidae</taxon>
        <taxon>Catagonus</taxon>
    </lineage>
</organism>
<dbReference type="PANTHER" id="PTHR47970">
    <property type="entry name" value="KINESIN-LIKE PROTEIN KIF11"/>
    <property type="match status" value="1"/>
</dbReference>
<reference evidence="14" key="2">
    <citation type="submission" date="2025-09" db="UniProtKB">
        <authorList>
            <consortium name="Ensembl"/>
        </authorList>
    </citation>
    <scope>IDENTIFICATION</scope>
</reference>
<comment type="subcellular location">
    <subcellularLocation>
        <location evidence="1">Cytoplasm</location>
        <location evidence="1">Cytoskeleton</location>
        <location evidence="1">Spindle</location>
    </subcellularLocation>
</comment>
<dbReference type="GO" id="GO:0005524">
    <property type="term" value="F:ATP binding"/>
    <property type="evidence" value="ECO:0007669"/>
    <property type="project" value="UniProtKB-UniRule"/>
</dbReference>
<dbReference type="GO" id="GO:0007018">
    <property type="term" value="P:microtubule-based movement"/>
    <property type="evidence" value="ECO:0007669"/>
    <property type="project" value="InterPro"/>
</dbReference>
<evidence type="ECO:0000256" key="2">
    <source>
        <dbReference type="ARBA" id="ARBA00022490"/>
    </source>
</evidence>
<dbReference type="GeneTree" id="ENSGT00940000155989"/>
<feature type="compositionally biased region" description="Basic and acidic residues" evidence="12">
    <location>
        <begin position="1557"/>
        <end position="1569"/>
    </location>
</feature>
<dbReference type="GO" id="GO:0030496">
    <property type="term" value="C:midbody"/>
    <property type="evidence" value="ECO:0007669"/>
    <property type="project" value="Ensembl"/>
</dbReference>
<evidence type="ECO:0000256" key="9">
    <source>
        <dbReference type="ARBA" id="ARBA00023212"/>
    </source>
</evidence>
<dbReference type="PROSITE" id="PS00411">
    <property type="entry name" value="KINESIN_MOTOR_1"/>
    <property type="match status" value="1"/>
</dbReference>
<protein>
    <submittedName>
        <fullName evidence="14">Kinesin family member 20B</fullName>
    </submittedName>
</protein>
<reference evidence="14" key="1">
    <citation type="submission" date="2025-08" db="UniProtKB">
        <authorList>
            <consortium name="Ensembl"/>
        </authorList>
    </citation>
    <scope>IDENTIFICATION</scope>
</reference>
<dbReference type="GO" id="GO:0048471">
    <property type="term" value="C:perinuclear region of cytoplasm"/>
    <property type="evidence" value="ECO:0007669"/>
    <property type="project" value="Ensembl"/>
</dbReference>
<feature type="region of interest" description="Disordered" evidence="12">
    <location>
        <begin position="839"/>
        <end position="877"/>
    </location>
</feature>
<dbReference type="GO" id="GO:0005829">
    <property type="term" value="C:cytosol"/>
    <property type="evidence" value="ECO:0007669"/>
    <property type="project" value="Ensembl"/>
</dbReference>
<dbReference type="InterPro" id="IPR019821">
    <property type="entry name" value="Kinesin_motor_CS"/>
</dbReference>
<feature type="coiled-coil region" evidence="11">
    <location>
        <begin position="1073"/>
        <end position="1470"/>
    </location>
</feature>
<feature type="coiled-coil region" evidence="11">
    <location>
        <begin position="710"/>
        <end position="790"/>
    </location>
</feature>
<keyword evidence="7 11" id="KW-0175">Coiled coil</keyword>
<dbReference type="Ensembl" id="ENSCWAT00000011401.1">
    <property type="protein sequence ID" value="ENSCWAP00000010481.1"/>
    <property type="gene ID" value="ENSCWAG00000008159.1"/>
</dbReference>
<keyword evidence="3" id="KW-0597">Phosphoprotein</keyword>
<dbReference type="GO" id="GO:0008017">
    <property type="term" value="F:microtubule binding"/>
    <property type="evidence" value="ECO:0007669"/>
    <property type="project" value="Ensembl"/>
</dbReference>
<feature type="domain" description="Kinesin motor" evidence="13">
    <location>
        <begin position="58"/>
        <end position="479"/>
    </location>
</feature>
<evidence type="ECO:0000256" key="6">
    <source>
        <dbReference type="ARBA" id="ARBA00022840"/>
    </source>
</evidence>
<keyword evidence="9" id="KW-0206">Cytoskeleton</keyword>
<dbReference type="GO" id="GO:0048812">
    <property type="term" value="P:neuron projection morphogenesis"/>
    <property type="evidence" value="ECO:0007669"/>
    <property type="project" value="Ensembl"/>
</dbReference>
<dbReference type="GO" id="GO:2000114">
    <property type="term" value="P:regulation of establishment of cell polarity"/>
    <property type="evidence" value="ECO:0007669"/>
    <property type="project" value="Ensembl"/>
</dbReference>
<evidence type="ECO:0000256" key="8">
    <source>
        <dbReference type="ARBA" id="ARBA00023175"/>
    </source>
</evidence>
<comment type="similarity">
    <text evidence="10">Belongs to the TRAFAC class myosin-kinesin ATPase superfamily. Kinesin family.</text>
</comment>
<dbReference type="SUPFAM" id="SSF52540">
    <property type="entry name" value="P-loop containing nucleoside triphosphate hydrolases"/>
    <property type="match status" value="1"/>
</dbReference>
<dbReference type="SMART" id="SM00129">
    <property type="entry name" value="KISc"/>
    <property type="match status" value="1"/>
</dbReference>
<dbReference type="CDD" id="cd21786">
    <property type="entry name" value="RBD_KIF20B"/>
    <property type="match status" value="1"/>
</dbReference>
<dbReference type="GO" id="GO:0005813">
    <property type="term" value="C:centrosome"/>
    <property type="evidence" value="ECO:0007669"/>
    <property type="project" value="Ensembl"/>
</dbReference>
<dbReference type="GO" id="GO:0008574">
    <property type="term" value="F:plus-end-directed microtubule motor activity"/>
    <property type="evidence" value="ECO:0007669"/>
    <property type="project" value="Ensembl"/>
</dbReference>
<dbReference type="GO" id="GO:0035372">
    <property type="term" value="P:protein localization to microtubule"/>
    <property type="evidence" value="ECO:0007669"/>
    <property type="project" value="Ensembl"/>
</dbReference>
<keyword evidence="4" id="KW-0493">Microtubule</keyword>
<dbReference type="GO" id="GO:0070938">
    <property type="term" value="C:contractile ring"/>
    <property type="evidence" value="ECO:0007669"/>
    <property type="project" value="Ensembl"/>
</dbReference>
<dbReference type="GO" id="GO:2001224">
    <property type="term" value="P:positive regulation of neuron migration"/>
    <property type="evidence" value="ECO:0007669"/>
    <property type="project" value="Ensembl"/>
</dbReference>
<dbReference type="GO" id="GO:0097431">
    <property type="term" value="C:mitotic spindle pole"/>
    <property type="evidence" value="ECO:0007669"/>
    <property type="project" value="Ensembl"/>
</dbReference>
<dbReference type="PRINTS" id="PR00380">
    <property type="entry name" value="KINESINHEAVY"/>
</dbReference>
<feature type="region of interest" description="Disordered" evidence="12">
    <location>
        <begin position="1557"/>
        <end position="1592"/>
    </location>
</feature>
<feature type="coiled-coil region" evidence="11">
    <location>
        <begin position="570"/>
        <end position="600"/>
    </location>
</feature>
<keyword evidence="5 10" id="KW-0547">Nucleotide-binding</keyword>
<evidence type="ECO:0000256" key="12">
    <source>
        <dbReference type="SAM" id="MobiDB-lite"/>
    </source>
</evidence>
<evidence type="ECO:0000256" key="4">
    <source>
        <dbReference type="ARBA" id="ARBA00022701"/>
    </source>
</evidence>
<dbReference type="InterPro" id="IPR036961">
    <property type="entry name" value="Kinesin_motor_dom_sf"/>
</dbReference>
<dbReference type="GO" id="GO:0045171">
    <property type="term" value="C:intercellular bridge"/>
    <property type="evidence" value="ECO:0007669"/>
    <property type="project" value="Ensembl"/>
</dbReference>
<evidence type="ECO:0000256" key="11">
    <source>
        <dbReference type="SAM" id="Coils"/>
    </source>
</evidence>
<dbReference type="InterPro" id="IPR047149">
    <property type="entry name" value="KIF11-like"/>
</dbReference>
<evidence type="ECO:0000313" key="14">
    <source>
        <dbReference type="Ensembl" id="ENSCWAP00000010481.1"/>
    </source>
</evidence>
<dbReference type="GO" id="GO:1903438">
    <property type="term" value="P:positive regulation of mitotic cytokinetic process"/>
    <property type="evidence" value="ECO:0007669"/>
    <property type="project" value="Ensembl"/>
</dbReference>
<dbReference type="InterPro" id="IPR001752">
    <property type="entry name" value="Kinesin_motor_dom"/>
</dbReference>
<evidence type="ECO:0000313" key="15">
    <source>
        <dbReference type="Proteomes" id="UP000694540"/>
    </source>
</evidence>
<dbReference type="GO" id="GO:0036064">
    <property type="term" value="C:ciliary basal body"/>
    <property type="evidence" value="ECO:0007669"/>
    <property type="project" value="Ensembl"/>
</dbReference>
<feature type="binding site" evidence="10">
    <location>
        <begin position="152"/>
        <end position="159"/>
    </location>
    <ligand>
        <name>ATP</name>
        <dbReference type="ChEBI" id="CHEBI:30616"/>
    </ligand>
</feature>
<dbReference type="GO" id="GO:0090316">
    <property type="term" value="P:positive regulation of intracellular protein transport"/>
    <property type="evidence" value="ECO:0007669"/>
    <property type="project" value="Ensembl"/>
</dbReference>
<feature type="region of interest" description="Disordered" evidence="12">
    <location>
        <begin position="1676"/>
        <end position="1718"/>
    </location>
</feature>
<keyword evidence="8 10" id="KW-0505">Motor protein</keyword>
<dbReference type="GO" id="GO:1990023">
    <property type="term" value="C:mitotic spindle midzone"/>
    <property type="evidence" value="ECO:0007669"/>
    <property type="project" value="Ensembl"/>
</dbReference>
<dbReference type="Gene3D" id="3.40.850.10">
    <property type="entry name" value="Kinesin motor domain"/>
    <property type="match status" value="1"/>
</dbReference>
<dbReference type="InterPro" id="IPR027417">
    <property type="entry name" value="P-loop_NTPase"/>
</dbReference>
<feature type="compositionally biased region" description="Basic and acidic residues" evidence="12">
    <location>
        <begin position="863"/>
        <end position="874"/>
    </location>
</feature>
<evidence type="ECO:0000256" key="10">
    <source>
        <dbReference type="PROSITE-ProRule" id="PRU00283"/>
    </source>
</evidence>
<dbReference type="Proteomes" id="UP000694540">
    <property type="component" value="Unplaced"/>
</dbReference>
<gene>
    <name evidence="14" type="primary">KIF20B</name>
</gene>
<name>A0A8C3W8N8_9CETA</name>
<evidence type="ECO:0000259" key="13">
    <source>
        <dbReference type="PROSITE" id="PS50067"/>
    </source>
</evidence>
<evidence type="ECO:0000256" key="3">
    <source>
        <dbReference type="ARBA" id="ARBA00022553"/>
    </source>
</evidence>
<dbReference type="GO" id="GO:0090307">
    <property type="term" value="P:mitotic spindle assembly"/>
    <property type="evidence" value="ECO:0007669"/>
    <property type="project" value="TreeGrafter"/>
</dbReference>
<dbReference type="Pfam" id="PF00225">
    <property type="entry name" value="Kinesin"/>
    <property type="match status" value="1"/>
</dbReference>
<sequence>MESNLNQDGMPRPSYVFSADPVARPSEINFDGVKLDLSREFSLVASSTEANSLESKNYLQVCLRIRPFTQSEREHESEGCVYILDSQTVVLKDPQSILGRLSEKSSGQMAQTFSFSKVFGPETTQKDFFQGCILQPVKDLLKGQSRLIFTYGLTNSGKTYTFQGTEENIGILPRTLSVLFDSLQERLYTKMNLKPLRSREYLRLSPEQEKEEVASKSALLRQIKEVVVHNDSSDTLYGNLTNSLNVPEFEESMKDCEHASLNMDNNIKFSVWVSFFEIYNECIYDLFVPISSKFQKRKMLRLSQDVKGYSFIKDLQWIQVSDSKEAYRLLKLGIKQQSVAFTKLNNASSRSHSIFTIRILQIEDSEMPRVMQVSELSLCDLAGSERSMKTQNEGERLRETGNINTSLLTLGKCISVLKNSEKSKFQQHVPFRESKLTHYFQSFFNGKGKICMIVNISQCFFAYDETLNVLKFSAIAQKVCVPDTLNSSQEKSFGPVKSQDVSLDISNPDNKILNEKRSTISWESSLEDVVENEDLVEDLEKPEEKQNVETEFTDEELDKTLEEDKAFISREEKRKLLDLIEDLKKKLINERKEKLTLEFKIREEVTQEFTQYLAQREADFKETLLQEREILEEDAECRLAIFKDLVGKCDAQEETKNEDDVMKVETEEGHNYVGIEDIIDSLQDDVTDIKKQAEIAHLYIASLADPQEAIACLEIKFNQVKAELAKTKEELIETQEELKKKENESKTNLNSLVQELDESNKKIIMQNQRIQELMDKIDQKEDTTNKFQNLKFHMENTFKGSDNSDTSSLIINNNLVCNETVEMSKDSKTKTYSERKRLNEIELQEEPPAKKGPTHVSPAITGDQKKSEEIQERIPEDEENIRVLQENNELKTRILIVENELKNEKEEKAELNKQIVSLQQELSSEKKTFNFSTEVQQIQSKYENAISELKLRRGINQEQEERIMKLSKEVETARRNITNNVSQIKLMQAKIDELRTLDSVSQISNIDLFSLRGLSSGSQEDNLPNTQLHLLDNDYLISKQVKEHGVQELRRESSFRCTVEAIWEKCKEIVKTSSKKSHQIQELEQQIEKLQAEVKDYKDENDSLKTEQRESKNQEDLLKEKEGLIQQLKEELQKKTVNLDVQVQHVVEGKRVLSELTQDVTSYKVKIKELEAMLETQKDECSRSAKLKQEILEKESIILKQETNLKEFQANLQDSIKNAKYLSEREVKLKEEVTQLTNNLQDAKHSLQLKEEEKETNWQEIKKLKEELSVSSALTQNLKVDLQRKEEDYAELKEKLADAKRQIEQVQKEVSVMRDEEKLLRIKINELEKKKNQCSEEIDMKQRTIQQLKEQLNNQKVEEAIQQYERVCKDLSVKEKIIENMRMTLEEQEQTQVEQDQVLEAKLEEVERLATELEKWKEKCKDLETKSNERSNKELEDDTDILNVKLSKLQDELQESEQKYKADRKKWLEEKTMLITQAKEAEDLQNKEMKKYAEDREHCLKQQNEMEILKEQLAKKDGSLQQWREERDQLVAALEIQLKTLISSNAQKDNEIEQLKKVTSETSKTEKQTVDVQPRHVNSVDPGKVETEPQPTSLEISRDELEDGSVVLDSCEVSTENNQTTRFPKPELEIQFTPLQPNKMAVKHPGCTTPVTVKIPKARKRKSNEMEEDFVKFENKKNDTPRTNLKSPISEHVNSSVKKEQKVSTRPSSKKTYSLRSQASTISINMPSKKKEGTLQKFGDFLQHSPIILQSKAKKIIETMSSSKLSNVEVSKETVSRPKRAKRKLYTSEISSPIDISGQVILMDHKVKESDHQILKRRLRAKTAK</sequence>
<keyword evidence="15" id="KW-1185">Reference proteome</keyword>
<dbReference type="PROSITE" id="PS50067">
    <property type="entry name" value="KINESIN_MOTOR_2"/>
    <property type="match status" value="1"/>
</dbReference>
<dbReference type="GO" id="GO:0008284">
    <property type="term" value="P:positive regulation of cell population proliferation"/>
    <property type="evidence" value="ECO:0007669"/>
    <property type="project" value="Ensembl"/>
</dbReference>
<dbReference type="GO" id="GO:0005654">
    <property type="term" value="C:nucleoplasm"/>
    <property type="evidence" value="ECO:0007669"/>
    <property type="project" value="Ensembl"/>
</dbReference>
<keyword evidence="2" id="KW-0963">Cytoplasm</keyword>
<feature type="compositionally biased region" description="Polar residues" evidence="12">
    <location>
        <begin position="1704"/>
        <end position="1718"/>
    </location>
</feature>
<dbReference type="GO" id="GO:0001843">
    <property type="term" value="P:neural tube closure"/>
    <property type="evidence" value="ECO:0007669"/>
    <property type="project" value="Ensembl"/>
</dbReference>
<evidence type="ECO:0000256" key="1">
    <source>
        <dbReference type="ARBA" id="ARBA00004186"/>
    </source>
</evidence>
<accession>A0A8C3W8N8</accession>
<dbReference type="GO" id="GO:0051231">
    <property type="term" value="P:spindle elongation"/>
    <property type="evidence" value="ECO:0007669"/>
    <property type="project" value="TreeGrafter"/>
</dbReference>
<dbReference type="GO" id="GO:0016887">
    <property type="term" value="F:ATP hydrolysis activity"/>
    <property type="evidence" value="ECO:0007669"/>
    <property type="project" value="Ensembl"/>
</dbReference>
<dbReference type="GO" id="GO:0005876">
    <property type="term" value="C:spindle microtubule"/>
    <property type="evidence" value="ECO:0007669"/>
    <property type="project" value="TreeGrafter"/>
</dbReference>
<keyword evidence="6 10" id="KW-0067">ATP-binding</keyword>
<dbReference type="GO" id="GO:0005730">
    <property type="term" value="C:nucleolus"/>
    <property type="evidence" value="ECO:0007669"/>
    <property type="project" value="Ensembl"/>
</dbReference>
<feature type="compositionally biased region" description="Polar residues" evidence="12">
    <location>
        <begin position="1681"/>
        <end position="1696"/>
    </location>
</feature>
<evidence type="ECO:0000256" key="5">
    <source>
        <dbReference type="ARBA" id="ARBA00022741"/>
    </source>
</evidence>
<evidence type="ECO:0000256" key="7">
    <source>
        <dbReference type="ARBA" id="ARBA00023054"/>
    </source>
</evidence>
<dbReference type="PANTHER" id="PTHR47970:SF29">
    <property type="entry name" value="KINESIN FAMILY MEMBER 20B"/>
    <property type="match status" value="1"/>
</dbReference>
<dbReference type="GO" id="GO:0042803">
    <property type="term" value="F:protein homodimerization activity"/>
    <property type="evidence" value="ECO:0007669"/>
    <property type="project" value="Ensembl"/>
</dbReference>
<proteinExistence type="inferred from homology"/>